<proteinExistence type="predicted"/>
<name>A0A9P6MX33_9FUNG</name>
<organism evidence="2 3">
    <name type="scientific">Entomortierella chlamydospora</name>
    <dbReference type="NCBI Taxonomy" id="101097"/>
    <lineage>
        <taxon>Eukaryota</taxon>
        <taxon>Fungi</taxon>
        <taxon>Fungi incertae sedis</taxon>
        <taxon>Mucoromycota</taxon>
        <taxon>Mortierellomycotina</taxon>
        <taxon>Mortierellomycetes</taxon>
        <taxon>Mortierellales</taxon>
        <taxon>Mortierellaceae</taxon>
        <taxon>Entomortierella</taxon>
    </lineage>
</organism>
<dbReference type="Proteomes" id="UP000703661">
    <property type="component" value="Unassembled WGS sequence"/>
</dbReference>
<sequence>MAMNNQVCPPGSLHSSLSTAQPLIPSLIIMARRNNPVLPQGDLEDFHEEEEFVNAIRYITIPSSPVTNPPETNTTNTLNDSQQHKEDDSQLPQKPSQQHNEDDHQLPHKPSQQPS</sequence>
<gene>
    <name evidence="2" type="ORF">BGZ80_008641</name>
</gene>
<reference evidence="2" key="1">
    <citation type="journal article" date="2020" name="Fungal Divers.">
        <title>Resolving the Mortierellaceae phylogeny through synthesis of multi-gene phylogenetics and phylogenomics.</title>
        <authorList>
            <person name="Vandepol N."/>
            <person name="Liber J."/>
            <person name="Desiro A."/>
            <person name="Na H."/>
            <person name="Kennedy M."/>
            <person name="Barry K."/>
            <person name="Grigoriev I.V."/>
            <person name="Miller A.N."/>
            <person name="O'Donnell K."/>
            <person name="Stajich J.E."/>
            <person name="Bonito G."/>
        </authorList>
    </citation>
    <scope>NUCLEOTIDE SEQUENCE</scope>
    <source>
        <strain evidence="2">NRRL 2769</strain>
    </source>
</reference>
<dbReference type="AlphaFoldDB" id="A0A9P6MX33"/>
<keyword evidence="3" id="KW-1185">Reference proteome</keyword>
<feature type="region of interest" description="Disordered" evidence="1">
    <location>
        <begin position="61"/>
        <end position="115"/>
    </location>
</feature>
<protein>
    <submittedName>
        <fullName evidence="2">Uncharacterized protein</fullName>
    </submittedName>
</protein>
<feature type="compositionally biased region" description="Low complexity" evidence="1">
    <location>
        <begin position="62"/>
        <end position="79"/>
    </location>
</feature>
<dbReference type="EMBL" id="JAAAID010000475">
    <property type="protein sequence ID" value="KAG0017071.1"/>
    <property type="molecule type" value="Genomic_DNA"/>
</dbReference>
<evidence type="ECO:0000313" key="2">
    <source>
        <dbReference type="EMBL" id="KAG0017071.1"/>
    </source>
</evidence>
<evidence type="ECO:0000313" key="3">
    <source>
        <dbReference type="Proteomes" id="UP000703661"/>
    </source>
</evidence>
<accession>A0A9P6MX33</accession>
<comment type="caution">
    <text evidence="2">The sequence shown here is derived from an EMBL/GenBank/DDBJ whole genome shotgun (WGS) entry which is preliminary data.</text>
</comment>
<evidence type="ECO:0000256" key="1">
    <source>
        <dbReference type="SAM" id="MobiDB-lite"/>
    </source>
</evidence>